<feature type="signal peptide" evidence="2">
    <location>
        <begin position="1"/>
        <end position="27"/>
    </location>
</feature>
<proteinExistence type="predicted"/>
<evidence type="ECO:0000256" key="1">
    <source>
        <dbReference type="SAM" id="Phobius"/>
    </source>
</evidence>
<name>A0AAV7YP15_9EUKA</name>
<sequence length="115" mass="13437">MKLTKNSIIKIILLLGSLLLIQTFVNCEEGCQNIGKCIRCTEEDKDQEYCKETNYKQQYKCADLDEQKTHYKSCSNKTQNLLSFFAFVIPMALISALSFFFIKKKNKNHQNFHKI</sequence>
<reference evidence="3" key="1">
    <citation type="submission" date="2022-08" db="EMBL/GenBank/DDBJ databases">
        <title>Novel sulphate-reducing endosymbionts in the free-living metamonad Anaeramoeba.</title>
        <authorList>
            <person name="Jerlstrom-Hultqvist J."/>
            <person name="Cepicka I."/>
            <person name="Gallot-Lavallee L."/>
            <person name="Salas-Leiva D."/>
            <person name="Curtis B.A."/>
            <person name="Zahonova K."/>
            <person name="Pipaliya S."/>
            <person name="Dacks J."/>
            <person name="Roger A.J."/>
        </authorList>
    </citation>
    <scope>NUCLEOTIDE SEQUENCE</scope>
    <source>
        <strain evidence="3">Busselton2</strain>
    </source>
</reference>
<keyword evidence="1" id="KW-0812">Transmembrane</keyword>
<dbReference type="AlphaFoldDB" id="A0AAV7YP15"/>
<dbReference type="EMBL" id="JANTQA010000051">
    <property type="protein sequence ID" value="KAJ3430700.1"/>
    <property type="molecule type" value="Genomic_DNA"/>
</dbReference>
<keyword evidence="1" id="KW-0472">Membrane</keyword>
<gene>
    <name evidence="3" type="ORF">M0812_23717</name>
</gene>
<feature type="transmembrane region" description="Helical" evidence="1">
    <location>
        <begin position="81"/>
        <end position="102"/>
    </location>
</feature>
<feature type="chain" id="PRO_5043832414" evidence="2">
    <location>
        <begin position="28"/>
        <end position="115"/>
    </location>
</feature>
<evidence type="ECO:0000313" key="3">
    <source>
        <dbReference type="EMBL" id="KAJ3430700.1"/>
    </source>
</evidence>
<evidence type="ECO:0000256" key="2">
    <source>
        <dbReference type="SAM" id="SignalP"/>
    </source>
</evidence>
<dbReference type="Pfam" id="PF05439">
    <property type="entry name" value="JTB"/>
    <property type="match status" value="1"/>
</dbReference>
<comment type="caution">
    <text evidence="3">The sequence shown here is derived from an EMBL/GenBank/DDBJ whole genome shotgun (WGS) entry which is preliminary data.</text>
</comment>
<keyword evidence="2" id="KW-0732">Signal</keyword>
<accession>A0AAV7YP15</accession>
<evidence type="ECO:0000313" key="4">
    <source>
        <dbReference type="Proteomes" id="UP001146793"/>
    </source>
</evidence>
<organism evidence="3 4">
    <name type="scientific">Anaeramoeba flamelloides</name>
    <dbReference type="NCBI Taxonomy" id="1746091"/>
    <lineage>
        <taxon>Eukaryota</taxon>
        <taxon>Metamonada</taxon>
        <taxon>Anaeramoebidae</taxon>
        <taxon>Anaeramoeba</taxon>
    </lineage>
</organism>
<keyword evidence="1" id="KW-1133">Transmembrane helix</keyword>
<dbReference type="InterPro" id="IPR008657">
    <property type="entry name" value="JTB"/>
</dbReference>
<dbReference type="GO" id="GO:0016020">
    <property type="term" value="C:membrane"/>
    <property type="evidence" value="ECO:0007669"/>
    <property type="project" value="InterPro"/>
</dbReference>
<dbReference type="Proteomes" id="UP001146793">
    <property type="component" value="Unassembled WGS sequence"/>
</dbReference>
<protein>
    <submittedName>
        <fullName evidence="3">Jtb protein-related</fullName>
    </submittedName>
</protein>